<dbReference type="GO" id="GO:0005829">
    <property type="term" value="C:cytosol"/>
    <property type="evidence" value="ECO:0007669"/>
    <property type="project" value="TreeGrafter"/>
</dbReference>
<dbReference type="InterPro" id="IPR003721">
    <property type="entry name" value="Pantoate_ligase"/>
</dbReference>
<sequence length="120" mass="12436">MGVGPSSEAACEEHAEAEEEATLLAATGGGLHHSLTGHVNEGSLVNAGTSALNGNIHGQQIKDQMQTLTEAGGQVDYVEIVQQESLTPVERIDHPAAICVAAWSGKVRVIDNIEIQAAPS</sequence>
<evidence type="ECO:0000313" key="5">
    <source>
        <dbReference type="Proteomes" id="UP000275267"/>
    </source>
</evidence>
<comment type="caution">
    <text evidence="4">The sequence shown here is derived from an EMBL/GenBank/DDBJ whole genome shotgun (WGS) entry which is preliminary data.</text>
</comment>
<dbReference type="Gene3D" id="3.30.1300.10">
    <property type="entry name" value="Pantoate-beta-alanine ligase, C-terminal domain"/>
    <property type="match status" value="1"/>
</dbReference>
<keyword evidence="5" id="KW-1185">Reference proteome</keyword>
<evidence type="ECO:0000256" key="1">
    <source>
        <dbReference type="ARBA" id="ARBA00022598"/>
    </source>
</evidence>
<proteinExistence type="predicted"/>
<dbReference type="SUPFAM" id="SSF52374">
    <property type="entry name" value="Nucleotidylyl transferase"/>
    <property type="match status" value="1"/>
</dbReference>
<evidence type="ECO:0000256" key="2">
    <source>
        <dbReference type="ARBA" id="ARBA00022741"/>
    </source>
</evidence>
<dbReference type="EMBL" id="PQIB02000005">
    <property type="protein sequence ID" value="RLN19597.1"/>
    <property type="molecule type" value="Genomic_DNA"/>
</dbReference>
<accession>A0A3L6SEX8</accession>
<evidence type="ECO:0000313" key="4">
    <source>
        <dbReference type="EMBL" id="RLN19597.1"/>
    </source>
</evidence>
<dbReference type="GO" id="GO:0015940">
    <property type="term" value="P:pantothenate biosynthetic process"/>
    <property type="evidence" value="ECO:0007669"/>
    <property type="project" value="InterPro"/>
</dbReference>
<dbReference type="PANTHER" id="PTHR21299">
    <property type="entry name" value="CYTIDYLATE KINASE/PANTOATE-BETA-ALANINE LIGASE"/>
    <property type="match status" value="1"/>
</dbReference>
<dbReference type="PANTHER" id="PTHR21299:SF1">
    <property type="entry name" value="PANTOATE--BETA-ALANINE LIGASE"/>
    <property type="match status" value="1"/>
</dbReference>
<dbReference type="STRING" id="4540.A0A3L6SEX8"/>
<dbReference type="AlphaFoldDB" id="A0A3L6SEX8"/>
<keyword evidence="1 4" id="KW-0436">Ligase</keyword>
<name>A0A3L6SEX8_PANMI</name>
<dbReference type="Pfam" id="PF02569">
    <property type="entry name" value="Pantoate_ligase"/>
    <property type="match status" value="1"/>
</dbReference>
<dbReference type="InterPro" id="IPR042176">
    <property type="entry name" value="Pantoate_ligase_C"/>
</dbReference>
<keyword evidence="2" id="KW-0547">Nucleotide-binding</keyword>
<evidence type="ECO:0000256" key="3">
    <source>
        <dbReference type="ARBA" id="ARBA00022840"/>
    </source>
</evidence>
<keyword evidence="3" id="KW-0067">ATP-binding</keyword>
<gene>
    <name evidence="4" type="ORF">C2845_PM02G34650</name>
</gene>
<organism evidence="4 5">
    <name type="scientific">Panicum miliaceum</name>
    <name type="common">Proso millet</name>
    <name type="synonym">Broomcorn millet</name>
    <dbReference type="NCBI Taxonomy" id="4540"/>
    <lineage>
        <taxon>Eukaryota</taxon>
        <taxon>Viridiplantae</taxon>
        <taxon>Streptophyta</taxon>
        <taxon>Embryophyta</taxon>
        <taxon>Tracheophyta</taxon>
        <taxon>Spermatophyta</taxon>
        <taxon>Magnoliopsida</taxon>
        <taxon>Liliopsida</taxon>
        <taxon>Poales</taxon>
        <taxon>Poaceae</taxon>
        <taxon>PACMAD clade</taxon>
        <taxon>Panicoideae</taxon>
        <taxon>Panicodae</taxon>
        <taxon>Paniceae</taxon>
        <taxon>Panicinae</taxon>
        <taxon>Panicum</taxon>
        <taxon>Panicum sect. Panicum</taxon>
    </lineage>
</organism>
<dbReference type="GO" id="GO:0004592">
    <property type="term" value="F:pantoate-beta-alanine ligase activity"/>
    <property type="evidence" value="ECO:0007669"/>
    <property type="project" value="InterPro"/>
</dbReference>
<protein>
    <submittedName>
        <fullName evidence="4">Pantoate--beta-alanine ligase</fullName>
    </submittedName>
</protein>
<dbReference type="OrthoDB" id="2020436at2759"/>
<dbReference type="Proteomes" id="UP000275267">
    <property type="component" value="Unassembled WGS sequence"/>
</dbReference>
<reference evidence="5" key="1">
    <citation type="journal article" date="2019" name="Nat. Commun.">
        <title>The genome of broomcorn millet.</title>
        <authorList>
            <person name="Zou C."/>
            <person name="Miki D."/>
            <person name="Li D."/>
            <person name="Tang Q."/>
            <person name="Xiao L."/>
            <person name="Rajput S."/>
            <person name="Deng P."/>
            <person name="Jia W."/>
            <person name="Huang R."/>
            <person name="Zhang M."/>
            <person name="Sun Y."/>
            <person name="Hu J."/>
            <person name="Fu X."/>
            <person name="Schnable P.S."/>
            <person name="Li F."/>
            <person name="Zhang H."/>
            <person name="Feng B."/>
            <person name="Zhu X."/>
            <person name="Liu R."/>
            <person name="Schnable J.C."/>
            <person name="Zhu J.-K."/>
            <person name="Zhang H."/>
        </authorList>
    </citation>
    <scope>NUCLEOTIDE SEQUENCE [LARGE SCALE GENOMIC DNA]</scope>
</reference>
<dbReference type="GO" id="GO:0005524">
    <property type="term" value="F:ATP binding"/>
    <property type="evidence" value="ECO:0007669"/>
    <property type="project" value="UniProtKB-KW"/>
</dbReference>